<evidence type="ECO:0000313" key="16">
    <source>
        <dbReference type="EMBL" id="URX53357.1"/>
    </source>
</evidence>
<reference evidence="15" key="1">
    <citation type="journal article" date="2022" name="Mol. Biol. Evol.">
        <title>Molecular phylogeny reveals the past transoceanic voyages of drywood termites (Isoptera, Kalotermitidae).</title>
        <authorList>
            <person name="Bucek A."/>
            <person name="Wang M."/>
            <person name="Sobotnik J."/>
            <person name="Hellemans S."/>
            <person name="Sillam-Dusses D."/>
            <person name="Mizumoto N."/>
            <person name="Stiblik P."/>
            <person name="Clitheroe C."/>
            <person name="Lu T."/>
            <person name="Gonzalez Plaza J.J."/>
            <person name="Mohagan A."/>
            <person name="Rafanomezantsoa J.J."/>
            <person name="Fisher B."/>
            <person name="Engel M.S."/>
            <person name="Roisin Y."/>
            <person name="Evans T.A."/>
            <person name="Scheffrahn R."/>
            <person name="Bourguignon T."/>
        </authorList>
    </citation>
    <scope>NUCLEOTIDE SEQUENCE</scope>
    <source>
        <strain evidence="15">FG17-7</strain>
        <strain evidence="16">G13-135</strain>
    </source>
</reference>
<dbReference type="Pfam" id="PF00146">
    <property type="entry name" value="NADHdh"/>
    <property type="match status" value="1"/>
</dbReference>
<keyword evidence="9 13" id="KW-0830">Ubiquinone</keyword>
<feature type="transmembrane region" description="Helical" evidence="14">
    <location>
        <begin position="147"/>
        <end position="168"/>
    </location>
</feature>
<protein>
    <recommendedName>
        <fullName evidence="4 13">NADH-ubiquinone oxidoreductase chain 1</fullName>
        <ecNumber evidence="13">7.1.1.2</ecNumber>
    </recommendedName>
</protein>
<evidence type="ECO:0000256" key="13">
    <source>
        <dbReference type="RuleBase" id="RU000473"/>
    </source>
</evidence>
<dbReference type="EMBL" id="OM991346">
    <property type="protein sequence ID" value="URX53279.1"/>
    <property type="molecule type" value="Genomic_DNA"/>
</dbReference>
<keyword evidence="8 14" id="KW-1133">Transmembrane helix</keyword>
<dbReference type="EC" id="7.1.1.2" evidence="13"/>
<evidence type="ECO:0000256" key="5">
    <source>
        <dbReference type="ARBA" id="ARBA00022448"/>
    </source>
</evidence>
<dbReference type="HAMAP" id="MF_01350">
    <property type="entry name" value="NDH1_NuoH"/>
    <property type="match status" value="1"/>
</dbReference>
<organism evidence="15">
    <name type="scientific">Calcaritermes sp</name>
    <dbReference type="NCBI Taxonomy" id="2942753"/>
    <lineage>
        <taxon>Eukaryota</taxon>
        <taxon>Metazoa</taxon>
        <taxon>Ecdysozoa</taxon>
        <taxon>Arthropoda</taxon>
        <taxon>Hexapoda</taxon>
        <taxon>Insecta</taxon>
        <taxon>Pterygota</taxon>
        <taxon>Neoptera</taxon>
        <taxon>Polyneoptera</taxon>
        <taxon>Dictyoptera</taxon>
        <taxon>Blattodea</taxon>
        <taxon>Blattoidea</taxon>
        <taxon>Termitoidae</taxon>
        <taxon>Kalotermitidae</taxon>
        <taxon>Glyptotermitinae</taxon>
        <taxon>Calcaritermes</taxon>
    </lineage>
</organism>
<dbReference type="InterPro" id="IPR018086">
    <property type="entry name" value="NADH_UbQ_OxRdtase_su1_CS"/>
</dbReference>
<feature type="transmembrane region" description="Helical" evidence="14">
    <location>
        <begin position="225"/>
        <end position="248"/>
    </location>
</feature>
<keyword evidence="7" id="KW-0999">Mitochondrion inner membrane</keyword>
<proteinExistence type="inferred from homology"/>
<keyword evidence="11 14" id="KW-0472">Membrane</keyword>
<geneLocation type="mitochondrion" evidence="15"/>
<keyword evidence="10 13" id="KW-0496">Mitochondrion</keyword>
<dbReference type="PANTHER" id="PTHR11432:SF3">
    <property type="entry name" value="NADH-UBIQUINONE OXIDOREDUCTASE CHAIN 1"/>
    <property type="match status" value="1"/>
</dbReference>
<dbReference type="GO" id="GO:0003954">
    <property type="term" value="F:NADH dehydrogenase activity"/>
    <property type="evidence" value="ECO:0007669"/>
    <property type="project" value="TreeGrafter"/>
</dbReference>
<feature type="transmembrane region" description="Helical" evidence="14">
    <location>
        <begin position="6"/>
        <end position="28"/>
    </location>
</feature>
<evidence type="ECO:0000256" key="11">
    <source>
        <dbReference type="ARBA" id="ARBA00023136"/>
    </source>
</evidence>
<comment type="similarity">
    <text evidence="3 12">Belongs to the complex I subunit 1 family.</text>
</comment>
<evidence type="ECO:0000256" key="14">
    <source>
        <dbReference type="SAM" id="Phobius"/>
    </source>
</evidence>
<dbReference type="EMBL" id="OM991352">
    <property type="protein sequence ID" value="URX53357.1"/>
    <property type="molecule type" value="Genomic_DNA"/>
</dbReference>
<accession>A0A8X8M2B3</accession>
<evidence type="ECO:0000256" key="2">
    <source>
        <dbReference type="ARBA" id="ARBA00004448"/>
    </source>
</evidence>
<evidence type="ECO:0000313" key="15">
    <source>
        <dbReference type="EMBL" id="URX53279.1"/>
    </source>
</evidence>
<evidence type="ECO:0000256" key="1">
    <source>
        <dbReference type="ARBA" id="ARBA00003257"/>
    </source>
</evidence>
<dbReference type="GO" id="GO:0009060">
    <property type="term" value="P:aerobic respiration"/>
    <property type="evidence" value="ECO:0007669"/>
    <property type="project" value="TreeGrafter"/>
</dbReference>
<dbReference type="PANTHER" id="PTHR11432">
    <property type="entry name" value="NADH DEHYDROGENASE SUBUNIT 1"/>
    <property type="match status" value="1"/>
</dbReference>
<dbReference type="AlphaFoldDB" id="A0A8X8M2B3"/>
<evidence type="ECO:0000256" key="10">
    <source>
        <dbReference type="ARBA" id="ARBA00023128"/>
    </source>
</evidence>
<evidence type="ECO:0000256" key="4">
    <source>
        <dbReference type="ARBA" id="ARBA00021009"/>
    </source>
</evidence>
<dbReference type="InterPro" id="IPR001694">
    <property type="entry name" value="NADH_UbQ_OxRdtase_su1/FPO"/>
</dbReference>
<keyword evidence="6 12" id="KW-0812">Transmembrane</keyword>
<feature type="transmembrane region" description="Helical" evidence="14">
    <location>
        <begin position="74"/>
        <end position="93"/>
    </location>
</feature>
<evidence type="ECO:0000256" key="3">
    <source>
        <dbReference type="ARBA" id="ARBA00010535"/>
    </source>
</evidence>
<sequence>MFDLFFFVIVFILLVICVLVGVAFMVLLERSVLGYVHIRKGPNSVGFVGIFQPFSDAIKLFTSEQYFPLVSNYLSYYFSPVFGLFLSLLVWVLMPYYSGFVSFELGLLFFLCCTSLGVYTVMIAGWSSNSNYSMLGGLRSVAQTISYEVSLALILLSFVFLVCGYDLVDFYYFQSYLWFIFIMLPLSVVWFVSCLAETNRTPFDFAEGESELVSGFNVEYGAGGFALIFLAEYASILFMSLLFCVIFLGCDLFSLFFYVKVSFISYLFIWVRGTLPRFRYDKLMYLAWSSFLPLSLNYLLFFLGIKLFLISVL</sequence>
<evidence type="ECO:0000256" key="12">
    <source>
        <dbReference type="RuleBase" id="RU000471"/>
    </source>
</evidence>
<feature type="transmembrane region" description="Helical" evidence="14">
    <location>
        <begin position="285"/>
        <end position="309"/>
    </location>
</feature>
<name>A0A8X8M2B3_9NEOP</name>
<feature type="transmembrane region" description="Helical" evidence="14">
    <location>
        <begin position="105"/>
        <end position="127"/>
    </location>
</feature>
<feature type="transmembrane region" description="Helical" evidence="14">
    <location>
        <begin position="255"/>
        <end position="273"/>
    </location>
</feature>
<comment type="function">
    <text evidence="1">Core subunit of the mitochondrial membrane respiratory chain NADH dehydrogenase (Complex I) that is believed to belong to the minimal assembly required for catalysis. Complex I functions in the transfer of electrons from NADH to the respiratory chain. The immediate electron acceptor for the enzyme is believed to be ubiquinone.</text>
</comment>
<dbReference type="GO" id="GO:0005743">
    <property type="term" value="C:mitochondrial inner membrane"/>
    <property type="evidence" value="ECO:0007669"/>
    <property type="project" value="UniProtKB-SubCell"/>
</dbReference>
<keyword evidence="12" id="KW-0520">NAD</keyword>
<gene>
    <name evidence="15" type="primary">ND1</name>
</gene>
<comment type="catalytic activity">
    <reaction evidence="13">
        <text>a ubiquinone + NADH + 5 H(+)(in) = a ubiquinol + NAD(+) + 4 H(+)(out)</text>
        <dbReference type="Rhea" id="RHEA:29091"/>
        <dbReference type="Rhea" id="RHEA-COMP:9565"/>
        <dbReference type="Rhea" id="RHEA-COMP:9566"/>
        <dbReference type="ChEBI" id="CHEBI:15378"/>
        <dbReference type="ChEBI" id="CHEBI:16389"/>
        <dbReference type="ChEBI" id="CHEBI:17976"/>
        <dbReference type="ChEBI" id="CHEBI:57540"/>
        <dbReference type="ChEBI" id="CHEBI:57945"/>
        <dbReference type="EC" id="7.1.1.2"/>
    </reaction>
</comment>
<keyword evidence="5" id="KW-0813">Transport</keyword>
<evidence type="ECO:0000256" key="8">
    <source>
        <dbReference type="ARBA" id="ARBA00022989"/>
    </source>
</evidence>
<comment type="subcellular location">
    <subcellularLocation>
        <location evidence="2 12">Mitochondrion inner membrane</location>
        <topology evidence="2 12">Multi-pass membrane protein</topology>
    </subcellularLocation>
</comment>
<evidence type="ECO:0000256" key="6">
    <source>
        <dbReference type="ARBA" id="ARBA00022692"/>
    </source>
</evidence>
<dbReference type="PROSITE" id="PS00668">
    <property type="entry name" value="COMPLEX1_ND1_2"/>
    <property type="match status" value="1"/>
</dbReference>
<evidence type="ECO:0000256" key="9">
    <source>
        <dbReference type="ARBA" id="ARBA00023075"/>
    </source>
</evidence>
<dbReference type="GO" id="GO:0008137">
    <property type="term" value="F:NADH dehydrogenase (ubiquinone) activity"/>
    <property type="evidence" value="ECO:0007669"/>
    <property type="project" value="UniProtKB-EC"/>
</dbReference>
<evidence type="ECO:0000256" key="7">
    <source>
        <dbReference type="ARBA" id="ARBA00022792"/>
    </source>
</evidence>
<feature type="transmembrane region" description="Helical" evidence="14">
    <location>
        <begin position="175"/>
        <end position="193"/>
    </location>
</feature>